<gene>
    <name evidence="3" type="ORF">ENJ03_03425</name>
</gene>
<feature type="transmembrane region" description="Helical" evidence="1">
    <location>
        <begin position="27"/>
        <end position="51"/>
    </location>
</feature>
<reference evidence="3" key="1">
    <citation type="journal article" date="2020" name="mSystems">
        <title>Genome- and Community-Level Interaction Insights into Carbon Utilization and Element Cycling Functions of Hydrothermarchaeota in Hydrothermal Sediment.</title>
        <authorList>
            <person name="Zhou Z."/>
            <person name="Liu Y."/>
            <person name="Xu W."/>
            <person name="Pan J."/>
            <person name="Luo Z.H."/>
            <person name="Li M."/>
        </authorList>
    </citation>
    <scope>NUCLEOTIDE SEQUENCE [LARGE SCALE GENOMIC DNA]</scope>
    <source>
        <strain evidence="3">HyVt-45</strain>
    </source>
</reference>
<dbReference type="Proteomes" id="UP000886268">
    <property type="component" value="Unassembled WGS sequence"/>
</dbReference>
<dbReference type="Pfam" id="PF00892">
    <property type="entry name" value="EamA"/>
    <property type="match status" value="2"/>
</dbReference>
<dbReference type="SUPFAM" id="SSF103481">
    <property type="entry name" value="Multidrug resistance efflux transporter EmrE"/>
    <property type="match status" value="2"/>
</dbReference>
<dbReference type="InterPro" id="IPR037185">
    <property type="entry name" value="EmrE-like"/>
</dbReference>
<feature type="transmembrane region" description="Helical" evidence="1">
    <location>
        <begin position="177"/>
        <end position="197"/>
    </location>
</feature>
<dbReference type="GO" id="GO:0016020">
    <property type="term" value="C:membrane"/>
    <property type="evidence" value="ECO:0007669"/>
    <property type="project" value="InterPro"/>
</dbReference>
<dbReference type="PANTHER" id="PTHR22911:SF137">
    <property type="entry name" value="SOLUTE CARRIER FAMILY 35 MEMBER G2-RELATED"/>
    <property type="match status" value="1"/>
</dbReference>
<dbReference type="Gene3D" id="1.10.3730.20">
    <property type="match status" value="2"/>
</dbReference>
<feature type="transmembrane region" description="Helical" evidence="1">
    <location>
        <begin position="209"/>
        <end position="230"/>
    </location>
</feature>
<feature type="transmembrane region" description="Helical" evidence="1">
    <location>
        <begin position="63"/>
        <end position="82"/>
    </location>
</feature>
<dbReference type="InterPro" id="IPR000620">
    <property type="entry name" value="EamA_dom"/>
</dbReference>
<feature type="domain" description="EamA" evidence="2">
    <location>
        <begin position="152"/>
        <end position="283"/>
    </location>
</feature>
<keyword evidence="1" id="KW-0812">Transmembrane</keyword>
<keyword evidence="1" id="KW-1133">Transmembrane helix</keyword>
<comment type="caution">
    <text evidence="3">The sequence shown here is derived from an EMBL/GenBank/DDBJ whole genome shotgun (WGS) entry which is preliminary data.</text>
</comment>
<evidence type="ECO:0000256" key="1">
    <source>
        <dbReference type="SAM" id="Phobius"/>
    </source>
</evidence>
<evidence type="ECO:0000313" key="3">
    <source>
        <dbReference type="EMBL" id="HEB74252.1"/>
    </source>
</evidence>
<evidence type="ECO:0000259" key="2">
    <source>
        <dbReference type="Pfam" id="PF00892"/>
    </source>
</evidence>
<sequence>MAVAASLLSAFLGGLVPVLIKRGAEELPATLVTCLKFSTAFAFLLVSVGIFHPEYFQEITLRALIIAIITALIGPVIAWAFYVKAMSSLDVTFVHPIVNSYPVLSIILDLIFFKIKPQIPALLGFALIVTGITLIRTTHRRSKEIRALYFIFPFFTAILWGTTSFLFKIALLDINPILMSLLRSFFASLFLWIFNLTKLKTRSFNLPKFHLFKIGLAGLIGDVLGISLYFFAISKAPLYIVLPLTATSPFWSALMSKIFLKEKITLTRILGIAGVVSGVIFIVLSR</sequence>
<organism evidence="3">
    <name type="scientific">Desulfofervidus auxilii</name>
    <dbReference type="NCBI Taxonomy" id="1621989"/>
    <lineage>
        <taxon>Bacteria</taxon>
        <taxon>Pseudomonadati</taxon>
        <taxon>Thermodesulfobacteriota</taxon>
        <taxon>Candidatus Desulfofervidia</taxon>
        <taxon>Candidatus Desulfofervidales</taxon>
        <taxon>Candidatus Desulfofervidaceae</taxon>
        <taxon>Candidatus Desulfofervidus</taxon>
    </lineage>
</organism>
<dbReference type="EMBL" id="DRKW01000196">
    <property type="protein sequence ID" value="HEB74252.1"/>
    <property type="molecule type" value="Genomic_DNA"/>
</dbReference>
<accession>A0A7V1I4E1</accession>
<protein>
    <submittedName>
        <fullName evidence="3">DMT family transporter</fullName>
    </submittedName>
</protein>
<feature type="transmembrane region" description="Helical" evidence="1">
    <location>
        <begin position="118"/>
        <end position="135"/>
    </location>
</feature>
<dbReference type="AlphaFoldDB" id="A0A7V1I4E1"/>
<dbReference type="PANTHER" id="PTHR22911">
    <property type="entry name" value="ACYL-MALONYL CONDENSING ENZYME-RELATED"/>
    <property type="match status" value="1"/>
</dbReference>
<keyword evidence="1" id="KW-0472">Membrane</keyword>
<name>A0A7V1I4E1_DESA2</name>
<feature type="transmembrane region" description="Helical" evidence="1">
    <location>
        <begin position="266"/>
        <end position="284"/>
    </location>
</feature>
<proteinExistence type="predicted"/>
<feature type="domain" description="EamA" evidence="2">
    <location>
        <begin position="3"/>
        <end position="136"/>
    </location>
</feature>
<feature type="transmembrane region" description="Helical" evidence="1">
    <location>
        <begin position="147"/>
        <end position="171"/>
    </location>
</feature>